<keyword evidence="1" id="KW-0812">Transmembrane</keyword>
<accession>A0AAW1N0T2</accession>
<keyword evidence="1" id="KW-1133">Transmembrane helix</keyword>
<dbReference type="Proteomes" id="UP001458880">
    <property type="component" value="Unassembled WGS sequence"/>
</dbReference>
<protein>
    <submittedName>
        <fullName evidence="2">Uncharacterized protein</fullName>
    </submittedName>
</protein>
<evidence type="ECO:0000313" key="2">
    <source>
        <dbReference type="EMBL" id="KAK9752353.1"/>
    </source>
</evidence>
<reference evidence="2 3" key="1">
    <citation type="journal article" date="2024" name="BMC Genomics">
        <title>De novo assembly and annotation of Popillia japonica's genome with initial clues to its potential as an invasive pest.</title>
        <authorList>
            <person name="Cucini C."/>
            <person name="Boschi S."/>
            <person name="Funari R."/>
            <person name="Cardaioli E."/>
            <person name="Iannotti N."/>
            <person name="Marturano G."/>
            <person name="Paoli F."/>
            <person name="Bruttini M."/>
            <person name="Carapelli A."/>
            <person name="Frati F."/>
            <person name="Nardi F."/>
        </authorList>
    </citation>
    <scope>NUCLEOTIDE SEQUENCE [LARGE SCALE GENOMIC DNA]</scope>
    <source>
        <strain evidence="2">DMR45628</strain>
    </source>
</reference>
<name>A0AAW1N0T2_POPJA</name>
<evidence type="ECO:0000313" key="3">
    <source>
        <dbReference type="Proteomes" id="UP001458880"/>
    </source>
</evidence>
<evidence type="ECO:0000256" key="1">
    <source>
        <dbReference type="SAM" id="Phobius"/>
    </source>
</evidence>
<proteinExistence type="predicted"/>
<comment type="caution">
    <text evidence="2">The sequence shown here is derived from an EMBL/GenBank/DDBJ whole genome shotgun (WGS) entry which is preliminary data.</text>
</comment>
<gene>
    <name evidence="2" type="ORF">QE152_g4313</name>
</gene>
<sequence length="123" mass="14634">MRWPPLVGIYAMAAFTTLPILVTLLVECCMHVKYKSLASLARPADGWGPYNRLKRYARNYFYPQRDVKYRNTTLKCKHNCVINSSIYYDEVRAHNIKLNRAIEEHEHTNNYEFSDLYRKTVRK</sequence>
<keyword evidence="1" id="KW-0472">Membrane</keyword>
<dbReference type="EMBL" id="JASPKY010000021">
    <property type="protein sequence ID" value="KAK9752353.1"/>
    <property type="molecule type" value="Genomic_DNA"/>
</dbReference>
<dbReference type="AlphaFoldDB" id="A0AAW1N0T2"/>
<keyword evidence="3" id="KW-1185">Reference proteome</keyword>
<feature type="transmembrane region" description="Helical" evidence="1">
    <location>
        <begin position="6"/>
        <end position="26"/>
    </location>
</feature>
<organism evidence="2 3">
    <name type="scientific">Popillia japonica</name>
    <name type="common">Japanese beetle</name>
    <dbReference type="NCBI Taxonomy" id="7064"/>
    <lineage>
        <taxon>Eukaryota</taxon>
        <taxon>Metazoa</taxon>
        <taxon>Ecdysozoa</taxon>
        <taxon>Arthropoda</taxon>
        <taxon>Hexapoda</taxon>
        <taxon>Insecta</taxon>
        <taxon>Pterygota</taxon>
        <taxon>Neoptera</taxon>
        <taxon>Endopterygota</taxon>
        <taxon>Coleoptera</taxon>
        <taxon>Polyphaga</taxon>
        <taxon>Scarabaeiformia</taxon>
        <taxon>Scarabaeidae</taxon>
        <taxon>Rutelinae</taxon>
        <taxon>Popillia</taxon>
    </lineage>
</organism>